<evidence type="ECO:0000256" key="5">
    <source>
        <dbReference type="RuleBase" id="RU361187"/>
    </source>
</evidence>
<keyword evidence="4 5" id="KW-0326">Glycosidase</keyword>
<feature type="chain" id="PRO_5012115766" evidence="6">
    <location>
        <begin position="21"/>
        <end position="335"/>
    </location>
</feature>
<dbReference type="GO" id="GO:0004553">
    <property type="term" value="F:hydrolase activity, hydrolyzing O-glycosyl compounds"/>
    <property type="evidence" value="ECO:0007669"/>
    <property type="project" value="InterPro"/>
</dbReference>
<dbReference type="Pfam" id="PF04616">
    <property type="entry name" value="Glyco_hydro_43"/>
    <property type="match status" value="1"/>
</dbReference>
<dbReference type="InterPro" id="IPR023296">
    <property type="entry name" value="Glyco_hydro_beta-prop_sf"/>
</dbReference>
<comment type="pathway">
    <text evidence="1">Glycan metabolism; L-arabinan degradation.</text>
</comment>
<gene>
    <name evidence="7" type="ORF">SAMN05444281_1062</name>
</gene>
<evidence type="ECO:0000256" key="6">
    <source>
        <dbReference type="SAM" id="SignalP"/>
    </source>
</evidence>
<reference evidence="8" key="1">
    <citation type="submission" date="2016-11" db="EMBL/GenBank/DDBJ databases">
        <authorList>
            <person name="Varghese N."/>
            <person name="Submissions S."/>
        </authorList>
    </citation>
    <scope>NUCLEOTIDE SEQUENCE [LARGE SCALE GENOMIC DNA]</scope>
    <source>
        <strain evidence="8">DSM 100572</strain>
    </source>
</reference>
<dbReference type="CDD" id="cd08981">
    <property type="entry name" value="GH43_Bt1873-like"/>
    <property type="match status" value="1"/>
</dbReference>
<keyword evidence="3 5" id="KW-0378">Hydrolase</keyword>
<dbReference type="STRING" id="1195760.SAMN05444281_1062"/>
<organism evidence="7 8">
    <name type="scientific">Wenyingzhuangia marina</name>
    <dbReference type="NCBI Taxonomy" id="1195760"/>
    <lineage>
        <taxon>Bacteria</taxon>
        <taxon>Pseudomonadati</taxon>
        <taxon>Bacteroidota</taxon>
        <taxon>Flavobacteriia</taxon>
        <taxon>Flavobacteriales</taxon>
        <taxon>Flavobacteriaceae</taxon>
        <taxon>Wenyingzhuangia</taxon>
    </lineage>
</organism>
<dbReference type="AlphaFoldDB" id="A0A1M5U6L0"/>
<evidence type="ECO:0000256" key="3">
    <source>
        <dbReference type="ARBA" id="ARBA00022801"/>
    </source>
</evidence>
<comment type="similarity">
    <text evidence="2 5">Belongs to the glycosyl hydrolase 43 family.</text>
</comment>
<dbReference type="InterPro" id="IPR050727">
    <property type="entry name" value="GH43_arabinanases"/>
</dbReference>
<dbReference type="OrthoDB" id="9763933at2"/>
<dbReference type="PANTHER" id="PTHR43301:SF3">
    <property type="entry name" value="ARABINAN ENDO-1,5-ALPHA-L-ARABINOSIDASE A-RELATED"/>
    <property type="match status" value="1"/>
</dbReference>
<evidence type="ECO:0000256" key="4">
    <source>
        <dbReference type="ARBA" id="ARBA00023295"/>
    </source>
</evidence>
<evidence type="ECO:0000313" key="8">
    <source>
        <dbReference type="Proteomes" id="UP000184109"/>
    </source>
</evidence>
<accession>A0A1M5U6L0</accession>
<dbReference type="RefSeq" id="WP_084730188.1">
    <property type="nucleotide sequence ID" value="NZ_BMEN01000002.1"/>
</dbReference>
<proteinExistence type="inferred from homology"/>
<sequence>MKIKLILTITLFLFFFFQSANCLSQNKKKIKKNIPLDSIRLSDPAILADAKTKMYYMTGTGGFLWKSKDLALWEGPYRVAKTDPNSWMGTRPMIWAAELHQYKNKYYYFATFTNKRVKIDTVGENIIDRRASHVLVSDKAEGPYTPMNDKTYLPANMPTLDGTFWIDTDNKPYMVYCYEWLQNENGTIEKIELKPDLSGSIGKGKLLFKASDSPWSKQKNNDGTIGPNKVTDGCYLFRTGTGRLGMIWTSWIHDVYVQGVAYSKSGTLDGPWIQEKEPITPPNFGHGMIFKTFEGKTLMAIHSHSVVKGNYHRVPHLFEIDLSGDKLKVVKPYKP</sequence>
<name>A0A1M5U6L0_9FLAO</name>
<evidence type="ECO:0000313" key="7">
    <source>
        <dbReference type="EMBL" id="SHH58568.1"/>
    </source>
</evidence>
<dbReference type="EMBL" id="FQXQ01000002">
    <property type="protein sequence ID" value="SHH58568.1"/>
    <property type="molecule type" value="Genomic_DNA"/>
</dbReference>
<keyword evidence="8" id="KW-1185">Reference proteome</keyword>
<dbReference type="Gene3D" id="2.115.10.20">
    <property type="entry name" value="Glycosyl hydrolase domain, family 43"/>
    <property type="match status" value="1"/>
</dbReference>
<dbReference type="SUPFAM" id="SSF75005">
    <property type="entry name" value="Arabinanase/levansucrase/invertase"/>
    <property type="match status" value="1"/>
</dbReference>
<keyword evidence="6" id="KW-0732">Signal</keyword>
<dbReference type="InterPro" id="IPR006710">
    <property type="entry name" value="Glyco_hydro_43"/>
</dbReference>
<protein>
    <submittedName>
        <fullName evidence="7">Glycosyl hydrolases family 43</fullName>
    </submittedName>
</protein>
<dbReference type="Proteomes" id="UP000184109">
    <property type="component" value="Unassembled WGS sequence"/>
</dbReference>
<dbReference type="GO" id="GO:0005975">
    <property type="term" value="P:carbohydrate metabolic process"/>
    <property type="evidence" value="ECO:0007669"/>
    <property type="project" value="InterPro"/>
</dbReference>
<evidence type="ECO:0000256" key="2">
    <source>
        <dbReference type="ARBA" id="ARBA00009865"/>
    </source>
</evidence>
<evidence type="ECO:0000256" key="1">
    <source>
        <dbReference type="ARBA" id="ARBA00004834"/>
    </source>
</evidence>
<feature type="signal peptide" evidence="6">
    <location>
        <begin position="1"/>
        <end position="20"/>
    </location>
</feature>
<dbReference type="PANTHER" id="PTHR43301">
    <property type="entry name" value="ARABINAN ENDO-1,5-ALPHA-L-ARABINOSIDASE"/>
    <property type="match status" value="1"/>
</dbReference>